<organism evidence="4 5">
    <name type="scientific">Bremerella alba</name>
    <dbReference type="NCBI Taxonomy" id="980252"/>
    <lineage>
        <taxon>Bacteria</taxon>
        <taxon>Pseudomonadati</taxon>
        <taxon>Planctomycetota</taxon>
        <taxon>Planctomycetia</taxon>
        <taxon>Pirellulales</taxon>
        <taxon>Pirellulaceae</taxon>
        <taxon>Bremerella</taxon>
    </lineage>
</organism>
<dbReference type="Gene3D" id="2.40.30.170">
    <property type="match status" value="1"/>
</dbReference>
<dbReference type="Gene3D" id="2.40.420.20">
    <property type="match status" value="1"/>
</dbReference>
<gene>
    <name evidence="4" type="ORF">HOV93_27720</name>
</gene>
<dbReference type="GO" id="GO:0015679">
    <property type="term" value="P:plasma membrane copper ion transport"/>
    <property type="evidence" value="ECO:0007669"/>
    <property type="project" value="TreeGrafter"/>
</dbReference>
<keyword evidence="2" id="KW-0175">Coiled coil</keyword>
<dbReference type="PANTHER" id="PTHR30097">
    <property type="entry name" value="CATION EFFLUX SYSTEM PROTEIN CUSB"/>
    <property type="match status" value="1"/>
</dbReference>
<dbReference type="AlphaFoldDB" id="A0A7V8V666"/>
<dbReference type="GO" id="GO:0030313">
    <property type="term" value="C:cell envelope"/>
    <property type="evidence" value="ECO:0007669"/>
    <property type="project" value="TreeGrafter"/>
</dbReference>
<sequence>MDQEANPLRSRVVPLALFMGLLLVSACNRDVSKSDKSSHAPSKSTRPVSETDLNVVELTEDAVRRLGLETEVVQERTMLRVRPYGADLVLPSDASVIVSAPLAGTLQSPSDQTKLEVGKKVDRSQSVLSILPLLSPERSVLTPAERIRFAEAKNTLAQSRIDAEGVVQQADVQVEAAKIALERAQRLLDDMVGTVRALDEAKAQLELAEKGLAAAKQRQKQVEGVILDEEAGTLSAIPIPTPINGILRNVQVQPGEMVAAGAPLFEVMNNDVLWVKAPVYVGDLPEIDSQKEARISMLDGRPSEEDLNVKPIASPPTAVPTAAAVDLYYHLPNPDGRFQPGQKLALHIPLKGEAVQTAVPWAAVIHDIYGGQWVYEQIEPRKFVRRRVQVAWVDGEWAAVRHGPAIGAKVVTAGAAELAGTEFGFSK</sequence>
<dbReference type="PANTHER" id="PTHR30097:SF4">
    <property type="entry name" value="SLR6042 PROTEIN"/>
    <property type="match status" value="1"/>
</dbReference>
<evidence type="ECO:0000256" key="3">
    <source>
        <dbReference type="SAM" id="MobiDB-lite"/>
    </source>
</evidence>
<dbReference type="InterPro" id="IPR051909">
    <property type="entry name" value="MFP_Cation_Efflux"/>
</dbReference>
<reference evidence="4 5" key="1">
    <citation type="submission" date="2020-05" db="EMBL/GenBank/DDBJ databases">
        <title>Bremerella alba sp. nov., a novel planctomycete isolated from the surface of the macroalga Fucus spiralis.</title>
        <authorList>
            <person name="Godinho O."/>
            <person name="Botelho R."/>
            <person name="Albuquerque L."/>
            <person name="Wiegand S."/>
            <person name="Da Costa M.S."/>
            <person name="Lobo-Da-Cunha A."/>
            <person name="Jogler C."/>
            <person name="Lage O.M."/>
        </authorList>
    </citation>
    <scope>NUCLEOTIDE SEQUENCE [LARGE SCALE GENOMIC DNA]</scope>
    <source>
        <strain evidence="4 5">FF15</strain>
    </source>
</reference>
<evidence type="ECO:0000313" key="4">
    <source>
        <dbReference type="EMBL" id="MBA2115590.1"/>
    </source>
</evidence>
<dbReference type="Gene3D" id="2.40.50.100">
    <property type="match status" value="1"/>
</dbReference>
<feature type="compositionally biased region" description="Polar residues" evidence="3">
    <location>
        <begin position="39"/>
        <end position="51"/>
    </location>
</feature>
<evidence type="ECO:0000256" key="1">
    <source>
        <dbReference type="ARBA" id="ARBA00022448"/>
    </source>
</evidence>
<keyword evidence="1" id="KW-0813">Transport</keyword>
<feature type="coiled-coil region" evidence="2">
    <location>
        <begin position="167"/>
        <end position="218"/>
    </location>
</feature>
<proteinExistence type="predicted"/>
<dbReference type="SUPFAM" id="SSF111369">
    <property type="entry name" value="HlyD-like secretion proteins"/>
    <property type="match status" value="1"/>
</dbReference>
<keyword evidence="5" id="KW-1185">Reference proteome</keyword>
<dbReference type="RefSeq" id="WP_207397019.1">
    <property type="nucleotide sequence ID" value="NZ_JABRWO010000007.1"/>
</dbReference>
<dbReference type="EMBL" id="JABRWO010000007">
    <property type="protein sequence ID" value="MBA2115590.1"/>
    <property type="molecule type" value="Genomic_DNA"/>
</dbReference>
<protein>
    <submittedName>
        <fullName evidence="4">Uncharacterized protein</fullName>
    </submittedName>
</protein>
<evidence type="ECO:0000256" key="2">
    <source>
        <dbReference type="SAM" id="Coils"/>
    </source>
</evidence>
<dbReference type="GO" id="GO:0060003">
    <property type="term" value="P:copper ion export"/>
    <property type="evidence" value="ECO:0007669"/>
    <property type="project" value="TreeGrafter"/>
</dbReference>
<comment type="caution">
    <text evidence="4">The sequence shown here is derived from an EMBL/GenBank/DDBJ whole genome shotgun (WGS) entry which is preliminary data.</text>
</comment>
<feature type="region of interest" description="Disordered" evidence="3">
    <location>
        <begin position="32"/>
        <end position="51"/>
    </location>
</feature>
<name>A0A7V8V666_9BACT</name>
<dbReference type="Gene3D" id="1.10.287.470">
    <property type="entry name" value="Helix hairpin bin"/>
    <property type="match status" value="1"/>
</dbReference>
<evidence type="ECO:0000313" key="5">
    <source>
        <dbReference type="Proteomes" id="UP000551616"/>
    </source>
</evidence>
<dbReference type="Proteomes" id="UP000551616">
    <property type="component" value="Unassembled WGS sequence"/>
</dbReference>
<accession>A0A7V8V666</accession>